<feature type="transmembrane region" description="Helical" evidence="1">
    <location>
        <begin position="474"/>
        <end position="494"/>
    </location>
</feature>
<dbReference type="AlphaFoldDB" id="A0A1F7Z4P1"/>
<dbReference type="PANTHER" id="PTHR38454:SF1">
    <property type="entry name" value="INTEGRAL MEMBRANE PROTEIN"/>
    <property type="match status" value="1"/>
</dbReference>
<feature type="transmembrane region" description="Helical" evidence="1">
    <location>
        <begin position="113"/>
        <end position="134"/>
    </location>
</feature>
<dbReference type="STRING" id="1802505.A3D01_02765"/>
<sequence length="818" mass="94848">MKGLEKKFYSLSKISIVFSTWKYLPVFGILLLDLIFFYPVIFQNKIPLPVDALVGAHVPWTEVKWEGFPAGVPIKNQEITDSISQFFPWRSLVGEFWRAGKPPLWNQYMLSGAPLLASWHSASLYPLNVIYLLFSDTNSWTILIFLQIFLSGVFMYIFLYHLNLSKLASFFGSIAFSFSGYMIAWLEFATGGHAGLWLPLLLFVELQLFETKQIKWLIFSSLVFFFIFTAGDFQVPFYITITYILFGLYLSFRKRSNISRFKNIGLLFSGLFFGLLLSLPQLLPTIELYLKSVRVADPYIKEYFYGIMHWEKIVNFIWPDFFGNVVTRNYWGKFGYHEYLSFVGTVTLAFVIFSFFRRKGRIENFFWILLFISLVFLFPTPFAFLPYKLSIPALGTSSASRIIFLVDFCLATLGAFGFNKFQETNDKNILKTFFCLLVISFGTVLGILVSIYQMTNSTLVPEMVKNLKVALRNMVPSTLVLLVLWIAFIFYINFPIKSKNKTLIKFIDKSFILLIILVTSFELLHFAWKNTPFSNREFVFPTTRIIEFLQKQQKPFRIAGGIPLNLFMPYQINSAEGYDPLYPARNSEWYSLVNSDSLDALSGRYGLIHRFDSKLIDQANVKYVIDYKKDANKNMSDTGAYEVGIDPEKYKEVYSEGRIKVFENLDVLPRIWITTIYTVAKDNKELMAKLVNKSNPGKHIVLEKKPDIVLEDKNVSYELTDFNQKMNKISFNVDVSDDALLFLSESFDQGWTLKIDNSSQEILRANYIFQATPITKGKHFIQFTYRTRSYYFGLIVSFMSVLFLAGFMTFRKRSSNRN</sequence>
<feature type="transmembrane region" description="Helical" evidence="1">
    <location>
        <begin position="430"/>
        <end position="454"/>
    </location>
</feature>
<dbReference type="PANTHER" id="PTHR38454">
    <property type="entry name" value="INTEGRAL MEMBRANE PROTEIN-RELATED"/>
    <property type="match status" value="1"/>
</dbReference>
<feature type="transmembrane region" description="Helical" evidence="1">
    <location>
        <begin position="790"/>
        <end position="810"/>
    </location>
</feature>
<protein>
    <recommendedName>
        <fullName evidence="4">Membrane protein 6-pyruvoyl-tetrahydropterin synthase-related domain-containing protein</fullName>
    </recommendedName>
</protein>
<evidence type="ECO:0000256" key="1">
    <source>
        <dbReference type="SAM" id="Phobius"/>
    </source>
</evidence>
<name>A0A1F7Z4P1_9BACT</name>
<accession>A0A1F7Z4P1</accession>
<evidence type="ECO:0000313" key="3">
    <source>
        <dbReference type="Proteomes" id="UP000177169"/>
    </source>
</evidence>
<evidence type="ECO:0008006" key="4">
    <source>
        <dbReference type="Google" id="ProtNLM"/>
    </source>
</evidence>
<feature type="transmembrane region" description="Helical" evidence="1">
    <location>
        <begin position="506"/>
        <end position="528"/>
    </location>
</feature>
<feature type="transmembrane region" description="Helical" evidence="1">
    <location>
        <begin position="236"/>
        <end position="252"/>
    </location>
</feature>
<feature type="transmembrane region" description="Helical" evidence="1">
    <location>
        <begin position="21"/>
        <end position="41"/>
    </location>
</feature>
<dbReference type="InterPro" id="IPR018580">
    <property type="entry name" value="Uncharacterised_YfhO"/>
</dbReference>
<feature type="transmembrane region" description="Helical" evidence="1">
    <location>
        <begin position="214"/>
        <end position="230"/>
    </location>
</feature>
<dbReference type="Pfam" id="PF09586">
    <property type="entry name" value="YfhO"/>
    <property type="match status" value="1"/>
</dbReference>
<dbReference type="EMBL" id="MGGR01000013">
    <property type="protein sequence ID" value="OGM33868.1"/>
    <property type="molecule type" value="Genomic_DNA"/>
</dbReference>
<keyword evidence="1" id="KW-0812">Transmembrane</keyword>
<organism evidence="2 3">
    <name type="scientific">Candidatus Woesebacteria bacterium RIFCSPHIGHO2_02_FULL_39_13</name>
    <dbReference type="NCBI Taxonomy" id="1802505"/>
    <lineage>
        <taxon>Bacteria</taxon>
        <taxon>Candidatus Woeseibacteriota</taxon>
    </lineage>
</organism>
<feature type="transmembrane region" description="Helical" evidence="1">
    <location>
        <begin position="399"/>
        <end position="418"/>
    </location>
</feature>
<feature type="transmembrane region" description="Helical" evidence="1">
    <location>
        <begin position="365"/>
        <end position="387"/>
    </location>
</feature>
<feature type="transmembrane region" description="Helical" evidence="1">
    <location>
        <begin position="264"/>
        <end position="283"/>
    </location>
</feature>
<keyword evidence="1" id="KW-0472">Membrane</keyword>
<feature type="transmembrane region" description="Helical" evidence="1">
    <location>
        <begin position="141"/>
        <end position="162"/>
    </location>
</feature>
<proteinExistence type="predicted"/>
<feature type="transmembrane region" description="Helical" evidence="1">
    <location>
        <begin position="339"/>
        <end position="356"/>
    </location>
</feature>
<reference evidence="2 3" key="1">
    <citation type="journal article" date="2016" name="Nat. Commun.">
        <title>Thousands of microbial genomes shed light on interconnected biogeochemical processes in an aquifer system.</title>
        <authorList>
            <person name="Anantharaman K."/>
            <person name="Brown C.T."/>
            <person name="Hug L.A."/>
            <person name="Sharon I."/>
            <person name="Castelle C.J."/>
            <person name="Probst A.J."/>
            <person name="Thomas B.C."/>
            <person name="Singh A."/>
            <person name="Wilkins M.J."/>
            <person name="Karaoz U."/>
            <person name="Brodie E.L."/>
            <person name="Williams K.H."/>
            <person name="Hubbard S.S."/>
            <person name="Banfield J.F."/>
        </authorList>
    </citation>
    <scope>NUCLEOTIDE SEQUENCE [LARGE SCALE GENOMIC DNA]</scope>
</reference>
<keyword evidence="1" id="KW-1133">Transmembrane helix</keyword>
<evidence type="ECO:0000313" key="2">
    <source>
        <dbReference type="EMBL" id="OGM33868.1"/>
    </source>
</evidence>
<dbReference type="Proteomes" id="UP000177169">
    <property type="component" value="Unassembled WGS sequence"/>
</dbReference>
<comment type="caution">
    <text evidence="2">The sequence shown here is derived from an EMBL/GenBank/DDBJ whole genome shotgun (WGS) entry which is preliminary data.</text>
</comment>
<gene>
    <name evidence="2" type="ORF">A3D01_02765</name>
</gene>
<feature type="transmembrane region" description="Helical" evidence="1">
    <location>
        <begin position="182"/>
        <end position="202"/>
    </location>
</feature>